<sequence>MTDPFSVTGTAIVIVSLGLQTFQILYKYCSDFKSFPRDVETIQRQIRGLEGVLEGLCEVKEQLEIDNHTLSSQLHMALKECEETLYELKRIVEKRNPISQSDGIQTQLRAVKESMLWPYRKEDLKEVQSSLAKFQANLALALQCAGLDGALRRLREVHTELTVQQKQATLNENTEVLQMIRRDVASQSPGLLKIYNEIVSLRAQLSENIVSVEIGKHLLADSDLSSRKLTLTSLSTAYAFSHKGDHECTSQLPKQSCFAQIEKSNSCHCRSKRKRKFESRRWYKILIDEAYDHHKDCPRSTYGDYTKSVAIQLSIYNSLLKFCVQIGWQCSRKGGWNSPAPVLRHRAVAPQDSPVFRILNSAIEKIDYRDSYEQGCSQMTIIFPTITPKFQQEFRKGACPTNLDTRGNGILYAVLHLIALAIDLMDSREKIISAVSKVIDVCFDAGVPFDDQDAEGRNPVEYWLLRPLVHPHHTHEWKLRYGHVLFCVAKRTESWSFALFTPYPLNSFSYQIVFDNISALLQLESFSNKLDFATRLIAPGVDTWASLFAKYDSVSALASRPGGLSMMLSNPNDLLEMLLEAAITMRNIKSIEVLLNYEVPITRKTWDDITRRFFEFESHGKQTNFSLTKIYHHIASHLYEDHNAGSDDQISTRSFEILTFETLSLTHTCCYRMHDELLRQFTRPTPEEAEEIHDLERDDIEVLERVVAELEGKWTRYKKPFVTFINRVWRPRMRKIRRDPEVDKATYEAKLVRMGVKLKEPDEKTDSAIDSDGESDASWPDDYEDADSDGWYTTDEDTDEIENQGVGSS</sequence>
<evidence type="ECO:0000313" key="3">
    <source>
        <dbReference type="EMBL" id="KAF5854352.1"/>
    </source>
</evidence>
<name>A0A8H5ZS32_COCSA</name>
<comment type="caution">
    <text evidence="3">The sequence shown here is derived from an EMBL/GenBank/DDBJ whole genome shotgun (WGS) entry which is preliminary data.</text>
</comment>
<accession>A0A8H5ZS32</accession>
<dbReference type="InterPro" id="IPR031348">
    <property type="entry name" value="PigL_N"/>
</dbReference>
<feature type="region of interest" description="Disordered" evidence="1">
    <location>
        <begin position="758"/>
        <end position="809"/>
    </location>
</feature>
<protein>
    <recommendedName>
        <fullName evidence="2">Azaphilone pigments biosynthesis cluster protein L N-terminal domain-containing protein</fullName>
    </recommendedName>
</protein>
<gene>
    <name evidence="3" type="ORF">GGP41_007100</name>
</gene>
<evidence type="ECO:0000313" key="4">
    <source>
        <dbReference type="Proteomes" id="UP000624244"/>
    </source>
</evidence>
<feature type="compositionally biased region" description="Basic and acidic residues" evidence="1">
    <location>
        <begin position="758"/>
        <end position="767"/>
    </location>
</feature>
<dbReference type="Pfam" id="PF17111">
    <property type="entry name" value="PigL_N"/>
    <property type="match status" value="1"/>
</dbReference>
<feature type="compositionally biased region" description="Acidic residues" evidence="1">
    <location>
        <begin position="769"/>
        <end position="802"/>
    </location>
</feature>
<organism evidence="3 4">
    <name type="scientific">Cochliobolus sativus</name>
    <name type="common">Common root rot and spot blotch fungus</name>
    <name type="synonym">Bipolaris sorokiniana</name>
    <dbReference type="NCBI Taxonomy" id="45130"/>
    <lineage>
        <taxon>Eukaryota</taxon>
        <taxon>Fungi</taxon>
        <taxon>Dikarya</taxon>
        <taxon>Ascomycota</taxon>
        <taxon>Pezizomycotina</taxon>
        <taxon>Dothideomycetes</taxon>
        <taxon>Pleosporomycetidae</taxon>
        <taxon>Pleosporales</taxon>
        <taxon>Pleosporineae</taxon>
        <taxon>Pleosporaceae</taxon>
        <taxon>Bipolaris</taxon>
    </lineage>
</organism>
<dbReference type="Proteomes" id="UP000624244">
    <property type="component" value="Unassembled WGS sequence"/>
</dbReference>
<evidence type="ECO:0000256" key="1">
    <source>
        <dbReference type="SAM" id="MobiDB-lite"/>
    </source>
</evidence>
<feature type="domain" description="Azaphilone pigments biosynthesis cluster protein L N-terminal" evidence="2">
    <location>
        <begin position="2"/>
        <end position="148"/>
    </location>
</feature>
<reference evidence="3" key="1">
    <citation type="submission" date="2019-11" db="EMBL/GenBank/DDBJ databases">
        <title>Bipolaris sorokiniana Genome sequencing.</title>
        <authorList>
            <person name="Wang H."/>
        </authorList>
    </citation>
    <scope>NUCLEOTIDE SEQUENCE</scope>
</reference>
<evidence type="ECO:0000259" key="2">
    <source>
        <dbReference type="Pfam" id="PF17111"/>
    </source>
</evidence>
<dbReference type="EMBL" id="WNKQ01000001">
    <property type="protein sequence ID" value="KAF5854352.1"/>
    <property type="molecule type" value="Genomic_DNA"/>
</dbReference>
<dbReference type="AlphaFoldDB" id="A0A8H5ZS32"/>
<proteinExistence type="predicted"/>